<feature type="compositionally biased region" description="Polar residues" evidence="1">
    <location>
        <begin position="45"/>
        <end position="59"/>
    </location>
</feature>
<feature type="region of interest" description="Disordered" evidence="1">
    <location>
        <begin position="298"/>
        <end position="338"/>
    </location>
</feature>
<protein>
    <submittedName>
        <fullName evidence="2">Uncharacterized protein</fullName>
    </submittedName>
</protein>
<name>C1FEV7_MICCC</name>
<dbReference type="Proteomes" id="UP000002009">
    <property type="component" value="Chromosome 1"/>
</dbReference>
<feature type="compositionally biased region" description="Low complexity" evidence="1">
    <location>
        <begin position="87"/>
        <end position="98"/>
    </location>
</feature>
<reference evidence="2 3" key="1">
    <citation type="journal article" date="2009" name="Science">
        <title>Green evolution and dynamic adaptations revealed by genomes of the marine picoeukaryotes Micromonas.</title>
        <authorList>
            <person name="Worden A.Z."/>
            <person name="Lee J.H."/>
            <person name="Mock T."/>
            <person name="Rouze P."/>
            <person name="Simmons M.P."/>
            <person name="Aerts A.L."/>
            <person name="Allen A.E."/>
            <person name="Cuvelier M.L."/>
            <person name="Derelle E."/>
            <person name="Everett M.V."/>
            <person name="Foulon E."/>
            <person name="Grimwood J."/>
            <person name="Gundlach H."/>
            <person name="Henrissat B."/>
            <person name="Napoli C."/>
            <person name="McDonald S.M."/>
            <person name="Parker M.S."/>
            <person name="Rombauts S."/>
            <person name="Salamov A."/>
            <person name="Von Dassow P."/>
            <person name="Badger J.H."/>
            <person name="Coutinho P.M."/>
            <person name="Demir E."/>
            <person name="Dubchak I."/>
            <person name="Gentemann C."/>
            <person name="Eikrem W."/>
            <person name="Gready J.E."/>
            <person name="John U."/>
            <person name="Lanier W."/>
            <person name="Lindquist E.A."/>
            <person name="Lucas S."/>
            <person name="Mayer K.F."/>
            <person name="Moreau H."/>
            <person name="Not F."/>
            <person name="Otillar R."/>
            <person name="Panaud O."/>
            <person name="Pangilinan J."/>
            <person name="Paulsen I."/>
            <person name="Piegu B."/>
            <person name="Poliakov A."/>
            <person name="Robbens S."/>
            <person name="Schmutz J."/>
            <person name="Toulza E."/>
            <person name="Wyss T."/>
            <person name="Zelensky A."/>
            <person name="Zhou K."/>
            <person name="Armbrust E.V."/>
            <person name="Bhattacharya D."/>
            <person name="Goodenough U.W."/>
            <person name="Van de Peer Y."/>
            <person name="Grigoriev I.V."/>
        </authorList>
    </citation>
    <scope>NUCLEOTIDE SEQUENCE [LARGE SCALE GENOMIC DNA]</scope>
    <source>
        <strain evidence="3">RCC299 / NOUM17</strain>
    </source>
</reference>
<dbReference type="RefSeq" id="XP_002507761.1">
    <property type="nucleotide sequence ID" value="XM_002507715.1"/>
</dbReference>
<evidence type="ECO:0000313" key="3">
    <source>
        <dbReference type="Proteomes" id="UP000002009"/>
    </source>
</evidence>
<feature type="region of interest" description="Disordered" evidence="1">
    <location>
        <begin position="525"/>
        <end position="560"/>
    </location>
</feature>
<dbReference type="GeneID" id="8250310"/>
<feature type="compositionally biased region" description="Low complexity" evidence="1">
    <location>
        <begin position="298"/>
        <end position="312"/>
    </location>
</feature>
<feature type="region of interest" description="Disordered" evidence="1">
    <location>
        <begin position="1"/>
        <end position="112"/>
    </location>
</feature>
<feature type="compositionally biased region" description="Basic and acidic residues" evidence="1">
    <location>
        <begin position="1"/>
        <end position="17"/>
    </location>
</feature>
<evidence type="ECO:0000256" key="1">
    <source>
        <dbReference type="SAM" id="MobiDB-lite"/>
    </source>
</evidence>
<evidence type="ECO:0000313" key="2">
    <source>
        <dbReference type="EMBL" id="ACO69019.1"/>
    </source>
</evidence>
<dbReference type="InParanoid" id="C1FEV7"/>
<keyword evidence="3" id="KW-1185">Reference proteome</keyword>
<dbReference type="EMBL" id="CP001574">
    <property type="protein sequence ID" value="ACO69019.1"/>
    <property type="molecule type" value="Genomic_DNA"/>
</dbReference>
<feature type="compositionally biased region" description="Low complexity" evidence="1">
    <location>
        <begin position="34"/>
        <end position="44"/>
    </location>
</feature>
<organism evidence="2 3">
    <name type="scientific">Micromonas commoda (strain RCC299 / NOUM17 / CCMP2709)</name>
    <name type="common">Picoplanktonic green alga</name>
    <dbReference type="NCBI Taxonomy" id="296587"/>
    <lineage>
        <taxon>Eukaryota</taxon>
        <taxon>Viridiplantae</taxon>
        <taxon>Chlorophyta</taxon>
        <taxon>Mamiellophyceae</taxon>
        <taxon>Mamiellales</taxon>
        <taxon>Mamiellaceae</taxon>
        <taxon>Micromonas</taxon>
    </lineage>
</organism>
<sequence>MAAGDDDHGDALDRREMSPLARRAAATRRRIEAARAAAAATAPRSPTNLSSTATGNTSRMFGAPTQHHPPSSPAAREDRKSGSPYNVGRVASSSVGGSNLATPSGLAARNRADVRTHARKIRVCVPMTAEWFKCGEHIRALAEAAEREDRNPSVAGSNPRTATNPSLWDVDDGVWVARSILEEGKLNALIKSIAAHRQLIRRVRNRGGSLAWETHVTETCVAVGLTRGDCVSRVKRWEADAGRVLLHVLSSVEAAQTADVEALLRHCAAVLTWQDAMWMADEADEAGVGVGGVGASRGSTVTTVTSGRSVRGYGDDEGEGDGKEDGDPGARESNPRASYGACQETHVLHYLERLFCTHVDALHESALANVVARCGLFQSLCAFLDERGNSLRLEDRRAGLYALSGIIATESFASHRRLIVGGVVGDGAVTVGNAILPMGKSGESGGDAASRESGAVGDGSFVGRNGSFVGRNGSDDEIAAVDARIVRISGRLVEPNWGFDTDVDPAERRGVVALLDEARRLRRNGEVGGSIPRGAAADVGEGRTPSPPPRRSNARRPMSGRVIADRIRALSAV</sequence>
<accession>C1FEV7</accession>
<feature type="compositionally biased region" description="Basic and acidic residues" evidence="1">
    <location>
        <begin position="320"/>
        <end position="334"/>
    </location>
</feature>
<gene>
    <name evidence="2" type="ORF">MICPUN_98599</name>
</gene>
<dbReference type="AlphaFoldDB" id="C1FEV7"/>
<proteinExistence type="predicted"/>
<dbReference type="KEGG" id="mis:MICPUN_98599"/>